<evidence type="ECO:0000313" key="2">
    <source>
        <dbReference type="Proteomes" id="UP000616151"/>
    </source>
</evidence>
<protein>
    <submittedName>
        <fullName evidence="1">Helix-turn-helix transcriptional regulator</fullName>
    </submittedName>
</protein>
<dbReference type="Proteomes" id="UP000616151">
    <property type="component" value="Unassembled WGS sequence"/>
</dbReference>
<evidence type="ECO:0000313" key="1">
    <source>
        <dbReference type="EMBL" id="MBK1865073.1"/>
    </source>
</evidence>
<keyword evidence="2" id="KW-1185">Reference proteome</keyword>
<proteinExistence type="predicted"/>
<dbReference type="EMBL" id="JAENHL010000004">
    <property type="protein sequence ID" value="MBK1865073.1"/>
    <property type="molecule type" value="Genomic_DNA"/>
</dbReference>
<comment type="caution">
    <text evidence="1">The sequence shown here is derived from an EMBL/GenBank/DDBJ whole genome shotgun (WGS) entry which is preliminary data.</text>
</comment>
<gene>
    <name evidence="1" type="ORF">JHL16_01815</name>
</gene>
<organism evidence="1 2">
    <name type="scientific">Taklimakanibacter albus</name>
    <dbReference type="NCBI Taxonomy" id="2800327"/>
    <lineage>
        <taxon>Bacteria</taxon>
        <taxon>Pseudomonadati</taxon>
        <taxon>Pseudomonadota</taxon>
        <taxon>Alphaproteobacteria</taxon>
        <taxon>Hyphomicrobiales</taxon>
        <taxon>Aestuariivirgaceae</taxon>
        <taxon>Taklimakanibacter</taxon>
    </lineage>
</organism>
<sequence length="275" mass="31863">MDAEDFCCNLALLCSYEKSIAEVCRRLGLNRQQFNKYLAGSVFPSRSNLRLICDHFGVLDSEILLPHANFAEIVKLKPRNAHAAPVLTPATQTLRRLEAQSETIPDRYLGYYFRYYYSFAFPGYVTKSLVRIYRKNRICYWKNIEIIRRRDRSEQTEAIFKYLGLVTFILDRLFVFEEEVILKNSVTQTILYPSHASRIHQLIGIQTATSNLNRRTPATSRVLLEFISPSIDVRKALSCCGQFPEHDKEIRPDIEQRISNKMARGEKVLGAWVDV</sequence>
<accession>A0ACC5QY10</accession>
<name>A0ACC5QY10_9HYPH</name>
<reference evidence="1" key="1">
    <citation type="submission" date="2021-01" db="EMBL/GenBank/DDBJ databases">
        <authorList>
            <person name="Sun Q."/>
        </authorList>
    </citation>
    <scope>NUCLEOTIDE SEQUENCE</scope>
    <source>
        <strain evidence="1">YIM B02566</strain>
    </source>
</reference>